<name>A0A8I6RV86_CIMLE</name>
<keyword evidence="3" id="KW-1185">Reference proteome</keyword>
<sequence>MDSPTARKSFRCKPANMNNQLLKLHIKALLEAARNVRKEEQSKKKGGYNPAAEFLKRQGLFVIGRHRRSDFIPEIVSSTPRAGRRRGLNCLNTCTLPPIHPRAKTKKAPAGSAFVTTL</sequence>
<reference evidence="2" key="1">
    <citation type="submission" date="2022-01" db="UniProtKB">
        <authorList>
            <consortium name="EnsemblMetazoa"/>
        </authorList>
    </citation>
    <scope>IDENTIFICATION</scope>
</reference>
<feature type="region of interest" description="Disordered" evidence="1">
    <location>
        <begin position="99"/>
        <end position="118"/>
    </location>
</feature>
<dbReference type="KEGG" id="clec:106668222"/>
<organism evidence="2 3">
    <name type="scientific">Cimex lectularius</name>
    <name type="common">Bed bug</name>
    <name type="synonym">Acanthia lectularia</name>
    <dbReference type="NCBI Taxonomy" id="79782"/>
    <lineage>
        <taxon>Eukaryota</taxon>
        <taxon>Metazoa</taxon>
        <taxon>Ecdysozoa</taxon>
        <taxon>Arthropoda</taxon>
        <taxon>Hexapoda</taxon>
        <taxon>Insecta</taxon>
        <taxon>Pterygota</taxon>
        <taxon>Neoptera</taxon>
        <taxon>Paraneoptera</taxon>
        <taxon>Hemiptera</taxon>
        <taxon>Heteroptera</taxon>
        <taxon>Panheteroptera</taxon>
        <taxon>Cimicomorpha</taxon>
        <taxon>Cimicidae</taxon>
        <taxon>Cimex</taxon>
    </lineage>
</organism>
<proteinExistence type="predicted"/>
<protein>
    <submittedName>
        <fullName evidence="2">Uncharacterized protein</fullName>
    </submittedName>
</protein>
<dbReference type="AlphaFoldDB" id="A0A8I6RV86"/>
<evidence type="ECO:0000313" key="2">
    <source>
        <dbReference type="EnsemblMetazoa" id="XP_014252239.1"/>
    </source>
</evidence>
<accession>A0A8I6RV86</accession>
<dbReference type="EnsemblMetazoa" id="XM_014396753.2">
    <property type="protein sequence ID" value="XP_014252239.1"/>
    <property type="gene ID" value="LOC106668222"/>
</dbReference>
<evidence type="ECO:0000256" key="1">
    <source>
        <dbReference type="SAM" id="MobiDB-lite"/>
    </source>
</evidence>
<evidence type="ECO:0000313" key="3">
    <source>
        <dbReference type="Proteomes" id="UP000494040"/>
    </source>
</evidence>
<dbReference type="Proteomes" id="UP000494040">
    <property type="component" value="Unassembled WGS sequence"/>
</dbReference>
<dbReference type="GeneID" id="106668222"/>
<dbReference type="RefSeq" id="XP_014252239.1">
    <property type="nucleotide sequence ID" value="XM_014396753.2"/>
</dbReference>